<organism evidence="2 3">
    <name type="scientific">Phocaeicola intestinalis</name>
    <dbReference type="NCBI Taxonomy" id="2762212"/>
    <lineage>
        <taxon>Bacteria</taxon>
        <taxon>Pseudomonadati</taxon>
        <taxon>Bacteroidota</taxon>
        <taxon>Bacteroidia</taxon>
        <taxon>Bacteroidales</taxon>
        <taxon>Bacteroidaceae</taxon>
        <taxon>Phocaeicola</taxon>
    </lineage>
</organism>
<evidence type="ECO:0008006" key="4">
    <source>
        <dbReference type="Google" id="ProtNLM"/>
    </source>
</evidence>
<keyword evidence="3" id="KW-1185">Reference proteome</keyword>
<dbReference type="EMBL" id="JACSPP010000024">
    <property type="protein sequence ID" value="MBD8040570.1"/>
    <property type="molecule type" value="Genomic_DNA"/>
</dbReference>
<keyword evidence="1" id="KW-1133">Transmembrane helix</keyword>
<gene>
    <name evidence="2" type="ORF">H9625_09005</name>
</gene>
<feature type="transmembrane region" description="Helical" evidence="1">
    <location>
        <begin position="126"/>
        <end position="148"/>
    </location>
</feature>
<evidence type="ECO:0000313" key="3">
    <source>
        <dbReference type="Proteomes" id="UP000620874"/>
    </source>
</evidence>
<sequence>MEEKTLNEKESLEIITRMIQETKNKLEVGDGNMLLLWGYVSVCTAILVYALLLWVQTPQVNWLWFLIPLIGYGVTQKQKRKEANVKPHSSSYVDKVSAGIWKSVGIIACLFAAICMAFMFCGYNCWVLMFAYAFIIIGFGSIAQGIIIREQSLTFGGLFSIAAGGVVASCAICDIPIYITWAIPLYILCFILMMIIPGHIINRKAKKLCRKN</sequence>
<dbReference type="RefSeq" id="WP_022039110.1">
    <property type="nucleotide sequence ID" value="NZ_JACSPP010000024.1"/>
</dbReference>
<reference evidence="2 3" key="1">
    <citation type="submission" date="2020-08" db="EMBL/GenBank/DDBJ databases">
        <title>A Genomic Blueprint of the Chicken Gut Microbiome.</title>
        <authorList>
            <person name="Gilroy R."/>
            <person name="Ravi A."/>
            <person name="Getino M."/>
            <person name="Pursley I."/>
            <person name="Horton D.L."/>
            <person name="Alikhan N.-F."/>
            <person name="Baker D."/>
            <person name="Gharbi K."/>
            <person name="Hall N."/>
            <person name="Watson M."/>
            <person name="Adriaenssens E.M."/>
            <person name="Foster-Nyarko E."/>
            <person name="Jarju S."/>
            <person name="Secka A."/>
            <person name="Antonio M."/>
            <person name="Oren A."/>
            <person name="Chaudhuri R."/>
            <person name="La Ragione R.M."/>
            <person name="Hildebrand F."/>
            <person name="Pallen M.J."/>
        </authorList>
    </citation>
    <scope>NUCLEOTIDE SEQUENCE [LARGE SCALE GENOMIC DNA]</scope>
    <source>
        <strain evidence="2 3">Sa1CVN1</strain>
    </source>
</reference>
<dbReference type="Proteomes" id="UP000620874">
    <property type="component" value="Unassembled WGS sequence"/>
</dbReference>
<evidence type="ECO:0000313" key="2">
    <source>
        <dbReference type="EMBL" id="MBD8040570.1"/>
    </source>
</evidence>
<name>A0ABR8Y8N8_9BACT</name>
<feature type="transmembrane region" description="Helical" evidence="1">
    <location>
        <begin position="60"/>
        <end position="75"/>
    </location>
</feature>
<comment type="caution">
    <text evidence="2">The sequence shown here is derived from an EMBL/GenBank/DDBJ whole genome shotgun (WGS) entry which is preliminary data.</text>
</comment>
<proteinExistence type="predicted"/>
<evidence type="ECO:0000256" key="1">
    <source>
        <dbReference type="SAM" id="Phobius"/>
    </source>
</evidence>
<feature type="transmembrane region" description="Helical" evidence="1">
    <location>
        <begin position="155"/>
        <end position="179"/>
    </location>
</feature>
<protein>
    <recommendedName>
        <fullName evidence="4">DUF308 domain-containing protein</fullName>
    </recommendedName>
</protein>
<feature type="transmembrane region" description="Helical" evidence="1">
    <location>
        <begin position="185"/>
        <end position="202"/>
    </location>
</feature>
<feature type="transmembrane region" description="Helical" evidence="1">
    <location>
        <begin position="96"/>
        <end position="120"/>
    </location>
</feature>
<keyword evidence="1" id="KW-0472">Membrane</keyword>
<feature type="transmembrane region" description="Helical" evidence="1">
    <location>
        <begin position="34"/>
        <end position="54"/>
    </location>
</feature>
<keyword evidence="1" id="KW-0812">Transmembrane</keyword>
<accession>A0ABR8Y8N8</accession>